<evidence type="ECO:0000256" key="13">
    <source>
        <dbReference type="ARBA" id="ARBA00034808"/>
    </source>
</evidence>
<dbReference type="AlphaFoldDB" id="A0A3B0VDX3"/>
<dbReference type="PROSITE" id="PS51192">
    <property type="entry name" value="HELICASE_ATP_BIND_1"/>
    <property type="match status" value="1"/>
</dbReference>
<evidence type="ECO:0000256" key="12">
    <source>
        <dbReference type="ARBA" id="ARBA00034617"/>
    </source>
</evidence>
<dbReference type="GO" id="GO:0006310">
    <property type="term" value="P:DNA recombination"/>
    <property type="evidence" value="ECO:0007669"/>
    <property type="project" value="UniProtKB-KW"/>
</dbReference>
<dbReference type="Gene3D" id="3.40.50.300">
    <property type="entry name" value="P-loop containing nucleotide triphosphate hydrolases"/>
    <property type="match status" value="2"/>
</dbReference>
<keyword evidence="4" id="KW-0227">DNA damage</keyword>
<dbReference type="InterPro" id="IPR027417">
    <property type="entry name" value="P-loop_NTPase"/>
</dbReference>
<evidence type="ECO:0000256" key="3">
    <source>
        <dbReference type="ARBA" id="ARBA00022741"/>
    </source>
</evidence>
<keyword evidence="10" id="KW-0234">DNA repair</keyword>
<dbReference type="InterPro" id="IPR033454">
    <property type="entry name" value="RecG_wedge"/>
</dbReference>
<dbReference type="InterPro" id="IPR001650">
    <property type="entry name" value="Helicase_C-like"/>
</dbReference>
<dbReference type="GO" id="GO:0005524">
    <property type="term" value="F:ATP binding"/>
    <property type="evidence" value="ECO:0007669"/>
    <property type="project" value="UniProtKB-KW"/>
</dbReference>
<keyword evidence="6 19" id="KW-0347">Helicase</keyword>
<dbReference type="CDD" id="cd04488">
    <property type="entry name" value="RecG_wedge_OBF"/>
    <property type="match status" value="1"/>
</dbReference>
<evidence type="ECO:0000259" key="17">
    <source>
        <dbReference type="PROSITE" id="PS51192"/>
    </source>
</evidence>
<dbReference type="NCBIfam" id="NF008165">
    <property type="entry name" value="PRK10917.1-3"/>
    <property type="match status" value="1"/>
</dbReference>
<keyword evidence="5 19" id="KW-0378">Hydrolase</keyword>
<evidence type="ECO:0000256" key="2">
    <source>
        <dbReference type="ARBA" id="ARBA00017846"/>
    </source>
</evidence>
<keyword evidence="3" id="KW-0547">Nucleotide-binding</keyword>
<protein>
    <recommendedName>
        <fullName evidence="2">ATP-dependent DNA helicase RecG</fullName>
        <ecNumber evidence="13">5.6.2.4</ecNumber>
    </recommendedName>
    <alternativeName>
        <fullName evidence="15">DNA branch migration protein RecG</fullName>
    </alternativeName>
    <alternativeName>
        <fullName evidence="16">Probable DNA 3'-5' helicase RecG</fullName>
    </alternativeName>
</protein>
<accession>A0A3B0VDX3</accession>
<dbReference type="SMART" id="SM00487">
    <property type="entry name" value="DEXDc"/>
    <property type="match status" value="1"/>
</dbReference>
<dbReference type="PROSITE" id="PS51194">
    <property type="entry name" value="HELICASE_CTER"/>
    <property type="match status" value="1"/>
</dbReference>
<evidence type="ECO:0000256" key="5">
    <source>
        <dbReference type="ARBA" id="ARBA00022801"/>
    </source>
</evidence>
<name>A0A3B0VDX3_9ZZZZ</name>
<dbReference type="Gene3D" id="2.40.50.140">
    <property type="entry name" value="Nucleic acid-binding proteins"/>
    <property type="match status" value="1"/>
</dbReference>
<sequence>MQLTKLKGIGEKTAQKLALLGIEQVNDLLFHLPLRYQDKTRITYIADLSFGQTALIEGKVQRAYLSDSRKPMLVCEIDDGSRTIALKFFNFYYSQRVKMKPGANIRAYGEARYGKYMIEMLHPEYQHFAEQQLPLENSLTAIYPKSEGINQSTIQKAMNQVIKLLNTKEISIKEFLPDEILQQLQLPNLADALIYVHQPPADADTSALIAGTHLTQQRLILEEILAHLLAMKQIKHKAQECYAPELPIKPSYIKTFKQQLSFQLTNAQKRVIQEIHQDMQNNHPMQRLLQGDVGSGKTVVAALAILAAFSQNHQSVMMAPTEILAEQHYHTLKAWFDESDIVFLSGAIKGKKRIKALIQIENGAKLVIGTHALFQKDVVFNCLGVVIIDEQHRFGVHQRLALRNKGQFEALHPHMLIMTATPIPRTLAQTAYANLDISVIDELPPGRQEISTLVISNAKMPQIAERIKANCQQGQQAYWVCTLIDESEVLRAKAATNTYEELQQWFPSLRIGLVHGRLKSGEKQTIMSQFKSQQLDLLVATTVIEVGVDVPNASLMVIENAERLGLSQLHQLRGRVGRGNKKSHCVLMYQPPLGNIARERLNIMRKTNDGFIIAREDLKIRGAGELLGSKQKGNVQFRLADLERDKPLFQQAQSLASELITQYPEVCQKIIDRWIVNHDEISNV</sequence>
<dbReference type="EMBL" id="UOEW01000322">
    <property type="protein sequence ID" value="VAW41715.1"/>
    <property type="molecule type" value="Genomic_DNA"/>
</dbReference>
<dbReference type="InterPro" id="IPR045562">
    <property type="entry name" value="RecG_dom3_C"/>
</dbReference>
<feature type="domain" description="Helicase ATP-binding" evidence="17">
    <location>
        <begin position="278"/>
        <end position="440"/>
    </location>
</feature>
<dbReference type="FunFam" id="3.40.50.300:FF:000391">
    <property type="entry name" value="ATP-dependent DNA helicase RecG"/>
    <property type="match status" value="1"/>
</dbReference>
<dbReference type="Pfam" id="PF00271">
    <property type="entry name" value="Helicase_C"/>
    <property type="match status" value="1"/>
</dbReference>
<evidence type="ECO:0000313" key="19">
    <source>
        <dbReference type="EMBL" id="VAW41715.1"/>
    </source>
</evidence>
<dbReference type="InterPro" id="IPR004609">
    <property type="entry name" value="ATP-dep_DNA_helicase_RecG"/>
</dbReference>
<comment type="catalytic activity">
    <reaction evidence="12">
        <text>Couples ATP hydrolysis with the unwinding of duplex DNA by translocating in the 3'-5' direction.</text>
        <dbReference type="EC" id="5.6.2.4"/>
    </reaction>
</comment>
<feature type="domain" description="Helicase C-terminal" evidence="18">
    <location>
        <begin position="473"/>
        <end position="619"/>
    </location>
</feature>
<dbReference type="Pfam" id="PF19833">
    <property type="entry name" value="RecG_dom3_C"/>
    <property type="match status" value="1"/>
</dbReference>
<dbReference type="Pfam" id="PF00270">
    <property type="entry name" value="DEAD"/>
    <property type="match status" value="1"/>
</dbReference>
<evidence type="ECO:0000256" key="16">
    <source>
        <dbReference type="ARBA" id="ARBA00049819"/>
    </source>
</evidence>
<evidence type="ECO:0000256" key="4">
    <source>
        <dbReference type="ARBA" id="ARBA00022763"/>
    </source>
</evidence>
<dbReference type="InterPro" id="IPR014001">
    <property type="entry name" value="Helicase_ATP-bd"/>
</dbReference>
<dbReference type="SUPFAM" id="SSF52540">
    <property type="entry name" value="P-loop containing nucleoside triphosphate hydrolases"/>
    <property type="match status" value="2"/>
</dbReference>
<dbReference type="CDD" id="cd17992">
    <property type="entry name" value="DEXHc_RecG"/>
    <property type="match status" value="1"/>
</dbReference>
<evidence type="ECO:0000256" key="1">
    <source>
        <dbReference type="ARBA" id="ARBA00007504"/>
    </source>
</evidence>
<keyword evidence="11" id="KW-0413">Isomerase</keyword>
<dbReference type="PANTHER" id="PTHR47964">
    <property type="entry name" value="ATP-DEPENDENT DNA HELICASE HOMOLOG RECG, CHLOROPLASTIC"/>
    <property type="match status" value="1"/>
</dbReference>
<evidence type="ECO:0000256" key="6">
    <source>
        <dbReference type="ARBA" id="ARBA00022806"/>
    </source>
</evidence>
<dbReference type="SMART" id="SM00490">
    <property type="entry name" value="HELICc"/>
    <property type="match status" value="1"/>
</dbReference>
<evidence type="ECO:0000256" key="11">
    <source>
        <dbReference type="ARBA" id="ARBA00023235"/>
    </source>
</evidence>
<dbReference type="GO" id="GO:0003677">
    <property type="term" value="F:DNA binding"/>
    <property type="evidence" value="ECO:0007669"/>
    <property type="project" value="UniProtKB-KW"/>
</dbReference>
<evidence type="ECO:0000259" key="18">
    <source>
        <dbReference type="PROSITE" id="PS51194"/>
    </source>
</evidence>
<dbReference type="InterPro" id="IPR012340">
    <property type="entry name" value="NA-bd_OB-fold"/>
</dbReference>
<dbReference type="PANTHER" id="PTHR47964:SF1">
    <property type="entry name" value="ATP-DEPENDENT DNA HELICASE HOMOLOG RECG, CHLOROPLASTIC"/>
    <property type="match status" value="1"/>
</dbReference>
<keyword evidence="7" id="KW-0067">ATP-binding</keyword>
<comment type="catalytic activity">
    <reaction evidence="14">
        <text>ATP + H2O = ADP + phosphate + H(+)</text>
        <dbReference type="Rhea" id="RHEA:13065"/>
        <dbReference type="ChEBI" id="CHEBI:15377"/>
        <dbReference type="ChEBI" id="CHEBI:15378"/>
        <dbReference type="ChEBI" id="CHEBI:30616"/>
        <dbReference type="ChEBI" id="CHEBI:43474"/>
        <dbReference type="ChEBI" id="CHEBI:456216"/>
        <dbReference type="EC" id="5.6.2.4"/>
    </reaction>
</comment>
<reference evidence="19" key="1">
    <citation type="submission" date="2018-06" db="EMBL/GenBank/DDBJ databases">
        <authorList>
            <person name="Zhirakovskaya E."/>
        </authorList>
    </citation>
    <scope>NUCLEOTIDE SEQUENCE</scope>
</reference>
<dbReference type="NCBIfam" id="NF008168">
    <property type="entry name" value="PRK10917.2-2"/>
    <property type="match status" value="1"/>
</dbReference>
<dbReference type="SUPFAM" id="SSF50249">
    <property type="entry name" value="Nucleic acid-binding proteins"/>
    <property type="match status" value="1"/>
</dbReference>
<comment type="similarity">
    <text evidence="1">Belongs to the helicase family. RecG subfamily.</text>
</comment>
<evidence type="ECO:0000256" key="15">
    <source>
        <dbReference type="ARBA" id="ARBA00049803"/>
    </source>
</evidence>
<gene>
    <name evidence="19" type="ORF">MNBD_GAMMA01-686</name>
</gene>
<evidence type="ECO:0000256" key="14">
    <source>
        <dbReference type="ARBA" id="ARBA00048988"/>
    </source>
</evidence>
<dbReference type="GO" id="GO:0006281">
    <property type="term" value="P:DNA repair"/>
    <property type="evidence" value="ECO:0007669"/>
    <property type="project" value="UniProtKB-KW"/>
</dbReference>
<dbReference type="InterPro" id="IPR047112">
    <property type="entry name" value="RecG/Mfd"/>
</dbReference>
<evidence type="ECO:0000256" key="8">
    <source>
        <dbReference type="ARBA" id="ARBA00023125"/>
    </source>
</evidence>
<evidence type="ECO:0000256" key="7">
    <source>
        <dbReference type="ARBA" id="ARBA00022840"/>
    </source>
</evidence>
<keyword evidence="8" id="KW-0238">DNA-binding</keyword>
<dbReference type="GO" id="GO:0043138">
    <property type="term" value="F:3'-5' DNA helicase activity"/>
    <property type="evidence" value="ECO:0007669"/>
    <property type="project" value="UniProtKB-EC"/>
</dbReference>
<dbReference type="NCBIfam" id="NF008163">
    <property type="entry name" value="PRK10917.1-1"/>
    <property type="match status" value="1"/>
</dbReference>
<dbReference type="GO" id="GO:0016887">
    <property type="term" value="F:ATP hydrolysis activity"/>
    <property type="evidence" value="ECO:0007669"/>
    <property type="project" value="RHEA"/>
</dbReference>
<dbReference type="InterPro" id="IPR011545">
    <property type="entry name" value="DEAD/DEAH_box_helicase_dom"/>
</dbReference>
<evidence type="ECO:0000256" key="9">
    <source>
        <dbReference type="ARBA" id="ARBA00023172"/>
    </source>
</evidence>
<proteinExistence type="inferred from homology"/>
<keyword evidence="9" id="KW-0233">DNA recombination</keyword>
<dbReference type="EC" id="5.6.2.4" evidence="13"/>
<evidence type="ECO:0000256" key="10">
    <source>
        <dbReference type="ARBA" id="ARBA00023204"/>
    </source>
</evidence>
<organism evidence="19">
    <name type="scientific">hydrothermal vent metagenome</name>
    <dbReference type="NCBI Taxonomy" id="652676"/>
    <lineage>
        <taxon>unclassified sequences</taxon>
        <taxon>metagenomes</taxon>
        <taxon>ecological metagenomes</taxon>
    </lineage>
</organism>
<dbReference type="NCBIfam" id="TIGR00643">
    <property type="entry name" value="recG"/>
    <property type="match status" value="1"/>
</dbReference>
<dbReference type="Pfam" id="PF17191">
    <property type="entry name" value="RecG_wedge"/>
    <property type="match status" value="1"/>
</dbReference>